<protein>
    <submittedName>
        <fullName evidence="1">Acyloxyacyl hydrolase</fullName>
    </submittedName>
</protein>
<keyword evidence="1" id="KW-0378">Hydrolase</keyword>
<keyword evidence="2" id="KW-1185">Reference proteome</keyword>
<sequence length="182" mass="19813">MKSIVQAMAAGMVLVLVAFAPGNVLAKKWNDLGLRTAFSASARSEYFQQYDLFFNYGIPLEWRSPEGWGIGTRFESSVGALHGGKKTGFIGSGGPGVSFNKSDMGASFDVGVNVNIMDRRSFGKHDFGTPVVFGAYLGASYRFDNGIRAEYRLHHISNGHLLTPHVSNPGLDLHMFGISWGF</sequence>
<accession>A0ABS5UAP2</accession>
<proteinExistence type="predicted"/>
<name>A0ABS5UAP2_9BACT</name>
<dbReference type="Gene3D" id="2.40.160.20">
    <property type="match status" value="1"/>
</dbReference>
<dbReference type="RefSeq" id="WP_214300053.1">
    <property type="nucleotide sequence ID" value="NZ_JAHDYS010000012.1"/>
</dbReference>
<dbReference type="Pfam" id="PF09411">
    <property type="entry name" value="PagL"/>
    <property type="match status" value="1"/>
</dbReference>
<evidence type="ECO:0000313" key="1">
    <source>
        <dbReference type="EMBL" id="MBT1072753.1"/>
    </source>
</evidence>
<comment type="caution">
    <text evidence="1">The sequence shown here is derived from an EMBL/GenBank/DDBJ whole genome shotgun (WGS) entry which is preliminary data.</text>
</comment>
<dbReference type="GO" id="GO:0016787">
    <property type="term" value="F:hydrolase activity"/>
    <property type="evidence" value="ECO:0007669"/>
    <property type="project" value="UniProtKB-KW"/>
</dbReference>
<dbReference type="InterPro" id="IPR018550">
    <property type="entry name" value="Lipid-A_deacylase-rel"/>
</dbReference>
<evidence type="ECO:0000313" key="2">
    <source>
        <dbReference type="Proteomes" id="UP000784128"/>
    </source>
</evidence>
<reference evidence="1 2" key="1">
    <citation type="submission" date="2021-05" db="EMBL/GenBank/DDBJ databases">
        <title>The draft genome of Geobacter chapellei DSM 13688.</title>
        <authorList>
            <person name="Xu Z."/>
            <person name="Masuda Y."/>
            <person name="Itoh H."/>
            <person name="Senoo K."/>
        </authorList>
    </citation>
    <scope>NUCLEOTIDE SEQUENCE [LARGE SCALE GENOMIC DNA]</scope>
    <source>
        <strain evidence="1 2">DSM 13688</strain>
    </source>
</reference>
<dbReference type="Proteomes" id="UP000784128">
    <property type="component" value="Unassembled WGS sequence"/>
</dbReference>
<dbReference type="EMBL" id="JAHDYS010000012">
    <property type="protein sequence ID" value="MBT1072753.1"/>
    <property type="molecule type" value="Genomic_DNA"/>
</dbReference>
<organism evidence="1 2">
    <name type="scientific">Pelotalea chapellei</name>
    <dbReference type="NCBI Taxonomy" id="44671"/>
    <lineage>
        <taxon>Bacteria</taxon>
        <taxon>Pseudomonadati</taxon>
        <taxon>Thermodesulfobacteriota</taxon>
        <taxon>Desulfuromonadia</taxon>
        <taxon>Geobacterales</taxon>
        <taxon>Geobacteraceae</taxon>
        <taxon>Pelotalea</taxon>
    </lineage>
</organism>
<gene>
    <name evidence="1" type="ORF">KJB30_13225</name>
</gene>